<dbReference type="Proteomes" id="UP001159405">
    <property type="component" value="Unassembled WGS sequence"/>
</dbReference>
<keyword evidence="2" id="KW-0929">Antimicrobial</keyword>
<dbReference type="EMBL" id="CALNXK010000147">
    <property type="protein sequence ID" value="CAH3168891.1"/>
    <property type="molecule type" value="Genomic_DNA"/>
</dbReference>
<dbReference type="PANTHER" id="PTHR11407">
    <property type="entry name" value="LYSOZYME C"/>
    <property type="match status" value="1"/>
</dbReference>
<evidence type="ECO:0000313" key="5">
    <source>
        <dbReference type="Proteomes" id="UP001159405"/>
    </source>
</evidence>
<keyword evidence="5" id="KW-1185">Reference proteome</keyword>
<keyword evidence="3" id="KW-1015">Disulfide bond</keyword>
<accession>A0ABN8QR02</accession>
<feature type="non-terminal residue" evidence="4">
    <location>
        <position position="80"/>
    </location>
</feature>
<dbReference type="InterPro" id="IPR023346">
    <property type="entry name" value="Lysozyme-like_dom_sf"/>
</dbReference>
<proteinExistence type="predicted"/>
<organism evidence="4 5">
    <name type="scientific">Porites lobata</name>
    <dbReference type="NCBI Taxonomy" id="104759"/>
    <lineage>
        <taxon>Eukaryota</taxon>
        <taxon>Metazoa</taxon>
        <taxon>Cnidaria</taxon>
        <taxon>Anthozoa</taxon>
        <taxon>Hexacorallia</taxon>
        <taxon>Scleractinia</taxon>
        <taxon>Fungiina</taxon>
        <taxon>Poritidae</taxon>
        <taxon>Porites</taxon>
    </lineage>
</organism>
<comment type="caution">
    <text evidence="4">The sequence shown here is derived from an EMBL/GenBank/DDBJ whole genome shotgun (WGS) entry which is preliminary data.</text>
</comment>
<keyword evidence="2" id="KW-0081">Bacteriolytic enzyme</keyword>
<evidence type="ECO:0000313" key="4">
    <source>
        <dbReference type="EMBL" id="CAH3168891.1"/>
    </source>
</evidence>
<dbReference type="SUPFAM" id="SSF53955">
    <property type="entry name" value="Lysozyme-like"/>
    <property type="match status" value="1"/>
</dbReference>
<dbReference type="PANTHER" id="PTHR11407:SF63">
    <property type="entry name" value="LYSOZYME C"/>
    <property type="match status" value="1"/>
</dbReference>
<dbReference type="EC" id="3.2.1.17" evidence="1"/>
<evidence type="ECO:0000256" key="1">
    <source>
        <dbReference type="ARBA" id="ARBA00012732"/>
    </source>
</evidence>
<dbReference type="Pfam" id="PF00062">
    <property type="entry name" value="Lys"/>
    <property type="match status" value="1"/>
</dbReference>
<evidence type="ECO:0000256" key="3">
    <source>
        <dbReference type="ARBA" id="ARBA00023157"/>
    </source>
</evidence>
<protein>
    <recommendedName>
        <fullName evidence="1">lysozyme</fullName>
        <ecNumber evidence="1">3.2.1.17</ecNumber>
    </recommendedName>
</protein>
<dbReference type="InterPro" id="IPR001916">
    <property type="entry name" value="Glyco_hydro_22"/>
</dbReference>
<feature type="non-terminal residue" evidence="4">
    <location>
        <position position="1"/>
    </location>
</feature>
<dbReference type="PROSITE" id="PS51348">
    <property type="entry name" value="GLYCOSYL_HYDROL_F22_2"/>
    <property type="match status" value="1"/>
</dbReference>
<name>A0ABN8QR02_9CNID</name>
<gene>
    <name evidence="4" type="ORF">PLOB_00009436</name>
</gene>
<dbReference type="Gene3D" id="1.10.530.10">
    <property type="match status" value="1"/>
</dbReference>
<evidence type="ECO:0000256" key="2">
    <source>
        <dbReference type="ARBA" id="ARBA00022638"/>
    </source>
</evidence>
<reference evidence="4 5" key="1">
    <citation type="submission" date="2022-05" db="EMBL/GenBank/DDBJ databases">
        <authorList>
            <consortium name="Genoscope - CEA"/>
            <person name="William W."/>
        </authorList>
    </citation>
    <scope>NUCLEOTIDE SEQUENCE [LARGE SCALE GENOMIC DNA]</scope>
</reference>
<sequence length="80" mass="8883">LCLVEHESEFEYDAVNTDTKDYGIFQINKGYWCKGGPKYSACWQINTYGCGVTAADCPIVFTDSNIANDAECAVKIKKCN</sequence>